<dbReference type="InterPro" id="IPR007111">
    <property type="entry name" value="NACHT_NTPase"/>
</dbReference>
<evidence type="ECO:0000256" key="1">
    <source>
        <dbReference type="ARBA" id="ARBA00022737"/>
    </source>
</evidence>
<dbReference type="PANTHER" id="PTHR19860:SF14">
    <property type="entry name" value="DUF4062 DOMAIN-CONTAINING PROTEIN"/>
    <property type="match status" value="1"/>
</dbReference>
<dbReference type="RefSeq" id="XP_006813563.1">
    <property type="nucleotide sequence ID" value="XM_006813500.1"/>
</dbReference>
<dbReference type="Proteomes" id="UP000694865">
    <property type="component" value="Unplaced"/>
</dbReference>
<accession>A0ABM0M0M2</accession>
<reference evidence="6" key="1">
    <citation type="submission" date="2025-08" db="UniProtKB">
        <authorList>
            <consortium name="RefSeq"/>
        </authorList>
    </citation>
    <scope>IDENTIFICATION</scope>
    <source>
        <tissue evidence="6">Testes</tissue>
    </source>
</reference>
<feature type="non-terminal residue" evidence="6">
    <location>
        <position position="858"/>
    </location>
</feature>
<sequence>MGCGSSHDYHYTVMQSWDEVSKSVTVKKRSVKENPVIKRSGWKTVRIFVSSTFRDFYAEREILIKQVFPDLKAWCEKRRLHLVECDLRWGVPKDTTTEETLRICLGEIDRCYADNIMPFFLNLTGERCGWIPTNFEVPRALVSEYKWIRGLSVTEMEIMHGAYRIDNPNSLFMIRKSAFIQSVPEDYRKDFLDPNPLAEQKLKILKDMLKQRLLDDVTEQLNNVTEHLSDVTEQLSDVTEQLNNVTEHLDVTEQGTRVKWYNCQYDGVTDDGIVRFKGLDGTFANTVFNFFKTRINEQYPLDDTKLDSYQQSKEAHESFMKSRAQMVLGRDDILQKIEDYVVGVAEHKPFILLGGPGVGKSSIMAMTAEVACVRAVKKDIPGGGDAGWYVFYHFVGALPGSTDLEKCLKRLLREIDAVTENTMPTDLESTCQMAASALSNAKTRPTIVIIDAVNQFDEEQQARVVSWIPKKLSPQIRVILSMINNSAPHKMLQARDADTKEVPVTPLDMDSRMEIVSAMLGRYNKRLDKEQMNNLLAKESSQNPLWLAVACEELRVYGVFDKINDKINTLADGLLDLLAQVLKRFEEENGGQLLVATLCVLECSATGLLETELLYILGDEDNLMPPDHNEEEKGASGKESDVVNQFKQPLAPFKWATVYRALKPFLRPFGDSGEGRLDFYHRSLSKAVRHMYFLNDDDNEDDDDSRDVYYWWHKKLADFFELNKNIDRKLEEYPHHLIKIKDTERLKVFLTNWKTFDKLYDEEFSSKLLFFWRMAGGYEEMVKGSKACLEELENDPSANRALLALRTASIARVLTQAGQYQVALDLLKKAMDIEENELGARPERMVELYDVCSKNYTD</sequence>
<keyword evidence="5" id="KW-1185">Reference proteome</keyword>
<evidence type="ECO:0000313" key="5">
    <source>
        <dbReference type="Proteomes" id="UP000694865"/>
    </source>
</evidence>
<dbReference type="InterPro" id="IPR051191">
    <property type="entry name" value="DCAF12"/>
</dbReference>
<feature type="coiled-coil region" evidence="2">
    <location>
        <begin position="214"/>
        <end position="248"/>
    </location>
</feature>
<feature type="domain" description="DUF4062" evidence="4">
    <location>
        <begin position="46"/>
        <end position="134"/>
    </location>
</feature>
<evidence type="ECO:0000313" key="6">
    <source>
        <dbReference type="RefSeq" id="XP_006813563.1"/>
    </source>
</evidence>
<protein>
    <submittedName>
        <fullName evidence="6">Telomerase protein component 1-like</fullName>
    </submittedName>
</protein>
<dbReference type="Pfam" id="PF05729">
    <property type="entry name" value="NACHT"/>
    <property type="match status" value="1"/>
</dbReference>
<evidence type="ECO:0000259" key="3">
    <source>
        <dbReference type="Pfam" id="PF05729"/>
    </source>
</evidence>
<dbReference type="PANTHER" id="PTHR19860">
    <property type="entry name" value="DDB1- AND CUL4-ASSOCIATED FACTOR 12-RELATED"/>
    <property type="match status" value="1"/>
</dbReference>
<evidence type="ECO:0000259" key="4">
    <source>
        <dbReference type="Pfam" id="PF13271"/>
    </source>
</evidence>
<proteinExistence type="predicted"/>
<feature type="domain" description="NACHT" evidence="3">
    <location>
        <begin position="350"/>
        <end position="520"/>
    </location>
</feature>
<organism evidence="5 6">
    <name type="scientific">Saccoglossus kowalevskii</name>
    <name type="common">Acorn worm</name>
    <dbReference type="NCBI Taxonomy" id="10224"/>
    <lineage>
        <taxon>Eukaryota</taxon>
        <taxon>Metazoa</taxon>
        <taxon>Hemichordata</taxon>
        <taxon>Enteropneusta</taxon>
        <taxon>Harrimaniidae</taxon>
        <taxon>Saccoglossus</taxon>
    </lineage>
</organism>
<name>A0ABM0M0M2_SACKO</name>
<evidence type="ECO:0000256" key="2">
    <source>
        <dbReference type="SAM" id="Coils"/>
    </source>
</evidence>
<dbReference type="Pfam" id="PF13271">
    <property type="entry name" value="DUF4062"/>
    <property type="match status" value="1"/>
</dbReference>
<gene>
    <name evidence="6" type="primary">LOC102810294</name>
</gene>
<dbReference type="GeneID" id="102810294"/>
<dbReference type="InterPro" id="IPR027417">
    <property type="entry name" value="P-loop_NTPase"/>
</dbReference>
<keyword evidence="1" id="KW-0677">Repeat</keyword>
<dbReference type="InterPro" id="IPR025139">
    <property type="entry name" value="DUF4062"/>
</dbReference>
<dbReference type="Gene3D" id="3.40.50.300">
    <property type="entry name" value="P-loop containing nucleotide triphosphate hydrolases"/>
    <property type="match status" value="1"/>
</dbReference>
<keyword evidence="2" id="KW-0175">Coiled coil</keyword>
<dbReference type="SUPFAM" id="SSF52540">
    <property type="entry name" value="P-loop containing nucleoside triphosphate hydrolases"/>
    <property type="match status" value="1"/>
</dbReference>